<dbReference type="Pfam" id="PF00501">
    <property type="entry name" value="AMP-binding"/>
    <property type="match status" value="1"/>
</dbReference>
<dbReference type="SUPFAM" id="SSF56801">
    <property type="entry name" value="Acetyl-CoA synthetase-like"/>
    <property type="match status" value="1"/>
</dbReference>
<dbReference type="Gene3D" id="2.30.38.10">
    <property type="entry name" value="Luciferase, Domain 3"/>
    <property type="match status" value="1"/>
</dbReference>
<dbReference type="InterPro" id="IPR010071">
    <property type="entry name" value="AA_adenyl_dom"/>
</dbReference>
<accession>A0A8J7U1Z6</accession>
<dbReference type="Gene3D" id="3.30.300.30">
    <property type="match status" value="1"/>
</dbReference>
<dbReference type="InterPro" id="IPR045851">
    <property type="entry name" value="AMP-bd_C_sf"/>
</dbReference>
<dbReference type="InterPro" id="IPR025110">
    <property type="entry name" value="AMP-bd_C"/>
</dbReference>
<dbReference type="Gene3D" id="3.40.50.1820">
    <property type="entry name" value="alpha/beta hydrolase"/>
    <property type="match status" value="1"/>
</dbReference>
<dbReference type="Pfam" id="PF00550">
    <property type="entry name" value="PP-binding"/>
    <property type="match status" value="1"/>
</dbReference>
<dbReference type="InterPro" id="IPR023213">
    <property type="entry name" value="CAT-like_dom_sf"/>
</dbReference>
<dbReference type="SMART" id="SM00824">
    <property type="entry name" value="PKS_TE"/>
    <property type="match status" value="1"/>
</dbReference>
<dbReference type="Gene3D" id="3.40.50.980">
    <property type="match status" value="2"/>
</dbReference>
<dbReference type="GO" id="GO:0044550">
    <property type="term" value="P:secondary metabolite biosynthetic process"/>
    <property type="evidence" value="ECO:0007669"/>
    <property type="project" value="TreeGrafter"/>
</dbReference>
<name>A0A8J7U1Z6_9BACT</name>
<comment type="caution">
    <text evidence="3">The sequence shown here is derived from an EMBL/GenBank/DDBJ whole genome shotgun (WGS) entry which is preliminary data.</text>
</comment>
<keyword evidence="4" id="KW-1185">Reference proteome</keyword>
<dbReference type="InterPro" id="IPR020845">
    <property type="entry name" value="AMP-binding_CS"/>
</dbReference>
<dbReference type="PANTHER" id="PTHR45527:SF1">
    <property type="entry name" value="FATTY ACID SYNTHASE"/>
    <property type="match status" value="1"/>
</dbReference>
<dbReference type="EMBL" id="JAFREP010000007">
    <property type="protein sequence ID" value="MBO1318738.1"/>
    <property type="molecule type" value="Genomic_DNA"/>
</dbReference>
<feature type="region of interest" description="Disordered" evidence="1">
    <location>
        <begin position="31"/>
        <end position="59"/>
    </location>
</feature>
<dbReference type="Proteomes" id="UP000664417">
    <property type="component" value="Unassembled WGS sequence"/>
</dbReference>
<dbReference type="Pfam" id="PF00668">
    <property type="entry name" value="Condensation"/>
    <property type="match status" value="1"/>
</dbReference>
<dbReference type="NCBIfam" id="TIGR01733">
    <property type="entry name" value="AA-adenyl-dom"/>
    <property type="match status" value="1"/>
</dbReference>
<evidence type="ECO:0000256" key="1">
    <source>
        <dbReference type="SAM" id="MobiDB-lite"/>
    </source>
</evidence>
<dbReference type="PROSITE" id="PS00455">
    <property type="entry name" value="AMP_BINDING"/>
    <property type="match status" value="1"/>
</dbReference>
<evidence type="ECO:0000313" key="4">
    <source>
        <dbReference type="Proteomes" id="UP000664417"/>
    </source>
</evidence>
<evidence type="ECO:0000259" key="2">
    <source>
        <dbReference type="PROSITE" id="PS50075"/>
    </source>
</evidence>
<dbReference type="InterPro" id="IPR009081">
    <property type="entry name" value="PP-bd_ACP"/>
</dbReference>
<feature type="compositionally biased region" description="Pro residues" evidence="1">
    <location>
        <begin position="50"/>
        <end position="59"/>
    </location>
</feature>
<dbReference type="InterPro" id="IPR029058">
    <property type="entry name" value="AB_hydrolase_fold"/>
</dbReference>
<reference evidence="3" key="1">
    <citation type="submission" date="2021-03" db="EMBL/GenBank/DDBJ databases">
        <authorList>
            <person name="Wang G."/>
        </authorList>
    </citation>
    <scope>NUCLEOTIDE SEQUENCE</scope>
    <source>
        <strain evidence="3">KCTC 12899</strain>
    </source>
</reference>
<gene>
    <name evidence="3" type="ORF">J3U88_09720</name>
</gene>
<dbReference type="Pfam" id="PF00975">
    <property type="entry name" value="Thioesterase"/>
    <property type="match status" value="1"/>
</dbReference>
<dbReference type="SUPFAM" id="SSF47336">
    <property type="entry name" value="ACP-like"/>
    <property type="match status" value="1"/>
</dbReference>
<feature type="domain" description="Carrier" evidence="2">
    <location>
        <begin position="1027"/>
        <end position="1102"/>
    </location>
</feature>
<dbReference type="PANTHER" id="PTHR45527">
    <property type="entry name" value="NONRIBOSOMAL PEPTIDE SYNTHETASE"/>
    <property type="match status" value="1"/>
</dbReference>
<dbReference type="GO" id="GO:0031177">
    <property type="term" value="F:phosphopantetheine binding"/>
    <property type="evidence" value="ECO:0007669"/>
    <property type="project" value="TreeGrafter"/>
</dbReference>
<evidence type="ECO:0000313" key="3">
    <source>
        <dbReference type="EMBL" id="MBO1318738.1"/>
    </source>
</evidence>
<dbReference type="GO" id="GO:0043041">
    <property type="term" value="P:amino acid activation for nonribosomal peptide biosynthetic process"/>
    <property type="evidence" value="ECO:0007669"/>
    <property type="project" value="TreeGrafter"/>
</dbReference>
<sequence>MRKELDDRTAQLSGEKRRLLALRLQGRSGDAGAALGTAATPGETASAEPPTHPEAPLSPPQKRLWFLDRFAGAGAAYHVMAAWRLDGVVDPAALDRAFCKLIARQSALRTGFPFVDGEPRQVLGPVPKRILQTRAATGTALGEWCRQELNRPFDVAAGPLLRVTLLQIEPSRSLLVLCAHHLIIDGWSVALLHRELDLFYQGRGHELPPLVDDYLAISTRWDHALRAGELDRQRDYWVDQLKDGPTLHNLSLDKPRPARPGYRGARHCFDLGRTRRRALQQLAGAQAVGMFSAMNAVFVLLLHKLSGRDDLVVGVPFAGRTEPARQPLIGFFVNTLALRFQLDRDTPFLTLLQQARDLTLAGSENGEIPFDQVVEAVAPPRDGAVSPLVQIMFAYQTEPETATNLGDIPMAPFAFDADTAQVDLTLTVTETTQGGWVADYEYSTDLFCPATIAAMARQLTTLLDACLDRPTATLAALSPLAPSEIPVLCRPHHPLPTPNATEGLHDLVFQAANRDPDAVAVHDAGVSLTYQELCEQARRVAHALRAMGVRADHLVGVYLPTTITRVPAVLGILAAGGAFLPLDSTNPNARLADILTDACPRVVVGRDLPPPLAAMLDQAGISLLDPDRLGPDGACFEPPATHPEQAAYVIYTSGSTGRPKGVVVPHRAAAHYTAAMVRRFGTRPGDRLPRFANFGFDVAVEDIFVTLAAGATLVGTAHEALDIPALPAWTETQKITLLSLPTAFWRALTEAFVAGSLHLPASVRLVVIGGESLPPADLAKWRRHLGDRITLINAYGPTETTVSSAMATVAGPNALATDLLEGRAEVPIGRAVADNQLLVVDQHRNPAPLGVPGELWIGGPTVARGYLGDPRRTAEAFVPHPLATKPGERFYRTGDRVRHLPCGDQVGASAVYSFQGRIDRQLKLRGFRVEPGEIEAALQRQPGVAHAVVLPVGDTALAAHWVASPRSTATSETLKKDVRAHLPAYMVPRIWHQWPALPMHNGKLDRNAVRAASLPTGPHADQPSRIPPRNMLEFQLHRLWTALLDQGVLGVTDDFFAAGGHSLLAVRFMTRVRQQWGAHLSLEDFLKNPTIAGCAAALQQAGTKQAFSYLVPLKSEGRRAPLFCVHPQRGQVLSYAALARSFDSDHPFIAVQASGPECGEPVADLEKMACSYWEAIQVHHPAGPILLAGWSFGGVVAHHIAGIAEAEGREVTFLGLFDSEVPTQESRRDSDIDLLVRLLGKNGEASRPTLANLTPEERVPWAVAQGLQHPDLSAFDDRAGLVRLLQTLLAHNTAWQQYRPKPIMAPIDFYKAGAPDADDRAWRPPNPEADWRDLTRSGLTVRTLPCSHMNLMQPPFVQQLSQAVADRLSACPVL</sequence>
<protein>
    <submittedName>
        <fullName evidence="3">Amino acid adenylation domain-containing protein</fullName>
    </submittedName>
</protein>
<dbReference type="GO" id="GO:0003824">
    <property type="term" value="F:catalytic activity"/>
    <property type="evidence" value="ECO:0007669"/>
    <property type="project" value="InterPro"/>
</dbReference>
<dbReference type="RefSeq" id="WP_207858418.1">
    <property type="nucleotide sequence ID" value="NZ_JAFREP010000007.1"/>
</dbReference>
<dbReference type="SUPFAM" id="SSF52777">
    <property type="entry name" value="CoA-dependent acyltransferases"/>
    <property type="match status" value="2"/>
</dbReference>
<dbReference type="InterPro" id="IPR036736">
    <property type="entry name" value="ACP-like_sf"/>
</dbReference>
<dbReference type="InterPro" id="IPR000873">
    <property type="entry name" value="AMP-dep_synth/lig_dom"/>
</dbReference>
<dbReference type="Pfam" id="PF13193">
    <property type="entry name" value="AMP-binding_C"/>
    <property type="match status" value="1"/>
</dbReference>
<dbReference type="Gene3D" id="3.30.559.10">
    <property type="entry name" value="Chloramphenicol acetyltransferase-like domain"/>
    <property type="match status" value="1"/>
</dbReference>
<dbReference type="PROSITE" id="PS50075">
    <property type="entry name" value="CARRIER"/>
    <property type="match status" value="1"/>
</dbReference>
<dbReference type="InterPro" id="IPR001242">
    <property type="entry name" value="Condensation_dom"/>
</dbReference>
<feature type="compositionally biased region" description="Low complexity" evidence="1">
    <location>
        <begin position="31"/>
        <end position="45"/>
    </location>
</feature>
<dbReference type="GO" id="GO:0005737">
    <property type="term" value="C:cytoplasm"/>
    <property type="evidence" value="ECO:0007669"/>
    <property type="project" value="TreeGrafter"/>
</dbReference>
<dbReference type="SUPFAM" id="SSF53474">
    <property type="entry name" value="alpha/beta-Hydrolases"/>
    <property type="match status" value="1"/>
</dbReference>
<organism evidence="3 4">
    <name type="scientific">Acanthopleuribacter pedis</name>
    <dbReference type="NCBI Taxonomy" id="442870"/>
    <lineage>
        <taxon>Bacteria</taxon>
        <taxon>Pseudomonadati</taxon>
        <taxon>Acidobacteriota</taxon>
        <taxon>Holophagae</taxon>
        <taxon>Acanthopleuribacterales</taxon>
        <taxon>Acanthopleuribacteraceae</taxon>
        <taxon>Acanthopleuribacter</taxon>
    </lineage>
</organism>
<dbReference type="InterPro" id="IPR001031">
    <property type="entry name" value="Thioesterase"/>
</dbReference>
<dbReference type="Gene3D" id="3.30.559.30">
    <property type="entry name" value="Nonribosomal peptide synthetase, condensation domain"/>
    <property type="match status" value="1"/>
</dbReference>
<dbReference type="CDD" id="cd05930">
    <property type="entry name" value="A_NRPS"/>
    <property type="match status" value="1"/>
</dbReference>
<dbReference type="InterPro" id="IPR020802">
    <property type="entry name" value="TesA-like"/>
</dbReference>
<proteinExistence type="predicted"/>
<dbReference type="CDD" id="cd19531">
    <property type="entry name" value="LCL_NRPS-like"/>
    <property type="match status" value="1"/>
</dbReference>
<dbReference type="Gene3D" id="1.10.1200.10">
    <property type="entry name" value="ACP-like"/>
    <property type="match status" value="1"/>
</dbReference>